<dbReference type="AlphaFoldDB" id="A0A061BRR2"/>
<gene>
    <name evidence="2" type="ORF">RHTO0S_32e00122g</name>
</gene>
<protein>
    <submittedName>
        <fullName evidence="2">RHTO0S32e00122g1_1</fullName>
    </submittedName>
</protein>
<organism evidence="2">
    <name type="scientific">Rhodotorula toruloides</name>
    <name type="common">Yeast</name>
    <name type="synonym">Rhodosporidium toruloides</name>
    <dbReference type="NCBI Taxonomy" id="5286"/>
    <lineage>
        <taxon>Eukaryota</taxon>
        <taxon>Fungi</taxon>
        <taxon>Dikarya</taxon>
        <taxon>Basidiomycota</taxon>
        <taxon>Pucciniomycotina</taxon>
        <taxon>Microbotryomycetes</taxon>
        <taxon>Sporidiobolales</taxon>
        <taxon>Sporidiobolaceae</taxon>
        <taxon>Rhodotorula</taxon>
    </lineage>
</organism>
<dbReference type="EMBL" id="LK052967">
    <property type="protein sequence ID" value="CDR49753.1"/>
    <property type="molecule type" value="Genomic_DNA"/>
</dbReference>
<name>A0A061BRR2_RHOTO</name>
<reference evidence="2" key="1">
    <citation type="journal article" date="2014" name="Genome Announc.">
        <title>Draft genome sequence of Rhodosporidium toruloides CECT1137, an oleaginous yeast of biotechnological interest.</title>
        <authorList>
            <person name="Morin N."/>
            <person name="Calcas X."/>
            <person name="Devillers H."/>
            <person name="Durrens P."/>
            <person name="Sherman D.J."/>
            <person name="Nicaud J.-M."/>
            <person name="Neuveglise C."/>
        </authorList>
    </citation>
    <scope>NUCLEOTIDE SEQUENCE</scope>
    <source>
        <strain evidence="2">CECT1137</strain>
    </source>
</reference>
<evidence type="ECO:0000313" key="2">
    <source>
        <dbReference type="EMBL" id="CDR49753.1"/>
    </source>
</evidence>
<dbReference type="OrthoDB" id="755951at2759"/>
<sequence>MGADEREENHRKLYRYVSQYTASHWGTEFVAELQRIRAERRAIAEGKEGDESAQAAQLRRQGLQLTGKA</sequence>
<feature type="compositionally biased region" description="Low complexity" evidence="1">
    <location>
        <begin position="53"/>
        <end position="69"/>
    </location>
</feature>
<feature type="region of interest" description="Disordered" evidence="1">
    <location>
        <begin position="44"/>
        <end position="69"/>
    </location>
</feature>
<proteinExistence type="predicted"/>
<accession>A0A061BRR2</accession>
<evidence type="ECO:0000256" key="1">
    <source>
        <dbReference type="SAM" id="MobiDB-lite"/>
    </source>
</evidence>